<dbReference type="InterPro" id="IPR005263">
    <property type="entry name" value="DapA"/>
</dbReference>
<feature type="site" description="L-lysine inhibitor binding" evidence="16">
    <location>
        <position position="82"/>
    </location>
</feature>
<comment type="caution">
    <text evidence="12">Was originally thought to be a dihydrodipicolinate synthase (DHDPS), catalyzing the condensation of (S)-aspartate-beta-semialdehyde [(S)-ASA] and pyruvate to dihydrodipicolinate (DHDP). However, it was shown in E.coli that the product of the enzymatic reaction is not dihydrodipicolinate but in fact (4S)-4-hydroxy-2,3,4,5-tetrahydro-(2S)-dipicolinic acid (HTPA), and that the consecutive dehydration reaction leading to DHDP is not spontaneous but catalyzed by DapB.</text>
</comment>
<organism evidence="17 18">
    <name type="scientific">Burkholderia ubonensis subsp. mesacidophila</name>
    <dbReference type="NCBI Taxonomy" id="265293"/>
    <lineage>
        <taxon>Bacteria</taxon>
        <taxon>Pseudomonadati</taxon>
        <taxon>Pseudomonadota</taxon>
        <taxon>Betaproteobacteria</taxon>
        <taxon>Burkholderiales</taxon>
        <taxon>Burkholderiaceae</taxon>
        <taxon>Burkholderia</taxon>
        <taxon>Burkholderia cepacia complex</taxon>
    </lineage>
</organism>
<comment type="function">
    <text evidence="1 12">Catalyzes the condensation of (S)-aspartate-beta-semialdehyde [(S)-ASA] and pyruvate to 4-hydroxy-tetrahydrodipicolinate (HTPA).</text>
</comment>
<evidence type="ECO:0000256" key="1">
    <source>
        <dbReference type="ARBA" id="ARBA00003294"/>
    </source>
</evidence>
<dbReference type="SMART" id="SM01130">
    <property type="entry name" value="DHDPS"/>
    <property type="match status" value="1"/>
</dbReference>
<dbReference type="InterPro" id="IPR020624">
    <property type="entry name" value="Schiff_base-form_aldolases_CS"/>
</dbReference>
<dbReference type="InterPro" id="IPR002220">
    <property type="entry name" value="DapA-like"/>
</dbReference>
<evidence type="ECO:0000256" key="2">
    <source>
        <dbReference type="ARBA" id="ARBA00005120"/>
    </source>
</evidence>
<evidence type="ECO:0000256" key="16">
    <source>
        <dbReference type="PIRSR" id="PIRSR001365-3"/>
    </source>
</evidence>
<evidence type="ECO:0000313" key="17">
    <source>
        <dbReference type="EMBL" id="PCE30850.1"/>
    </source>
</evidence>
<evidence type="ECO:0000256" key="9">
    <source>
        <dbReference type="ARBA" id="ARBA00023239"/>
    </source>
</evidence>
<comment type="pathway">
    <text evidence="2 12">Amino-acid biosynthesis; L-lysine biosynthesis via DAP pathway; (S)-tetrahydrodipicolinate from L-aspartate: step 3/4.</text>
</comment>
<comment type="similarity">
    <text evidence="3 12 13">Belongs to the DapA family.</text>
</comment>
<comment type="catalytic activity">
    <reaction evidence="11 12">
        <text>L-aspartate 4-semialdehyde + pyruvate = (2S,4S)-4-hydroxy-2,3,4,5-tetrahydrodipicolinate + H2O + H(+)</text>
        <dbReference type="Rhea" id="RHEA:34171"/>
        <dbReference type="ChEBI" id="CHEBI:15361"/>
        <dbReference type="ChEBI" id="CHEBI:15377"/>
        <dbReference type="ChEBI" id="CHEBI:15378"/>
        <dbReference type="ChEBI" id="CHEBI:67139"/>
        <dbReference type="ChEBI" id="CHEBI:537519"/>
        <dbReference type="EC" id="4.3.3.7"/>
    </reaction>
</comment>
<dbReference type="PANTHER" id="PTHR12128:SF66">
    <property type="entry name" value="4-HYDROXY-2-OXOGLUTARATE ALDOLASE, MITOCHONDRIAL"/>
    <property type="match status" value="1"/>
</dbReference>
<dbReference type="SUPFAM" id="SSF51569">
    <property type="entry name" value="Aldolase"/>
    <property type="match status" value="1"/>
</dbReference>
<dbReference type="GO" id="GO:0009089">
    <property type="term" value="P:lysine biosynthetic process via diaminopimelate"/>
    <property type="evidence" value="ECO:0007669"/>
    <property type="project" value="UniProtKB-UniRule"/>
</dbReference>
<dbReference type="GeneID" id="69003302"/>
<evidence type="ECO:0000256" key="11">
    <source>
        <dbReference type="ARBA" id="ARBA00047836"/>
    </source>
</evidence>
<evidence type="ECO:0000256" key="5">
    <source>
        <dbReference type="ARBA" id="ARBA00022490"/>
    </source>
</evidence>
<dbReference type="InterPro" id="IPR013785">
    <property type="entry name" value="Aldolase_TIM"/>
</dbReference>
<feature type="active site" description="Proton donor/acceptor" evidence="12 14">
    <location>
        <position position="135"/>
    </location>
</feature>
<dbReference type="CDD" id="cd00950">
    <property type="entry name" value="DHDPS"/>
    <property type="match status" value="1"/>
</dbReference>
<protein>
    <recommendedName>
        <fullName evidence="4 12">4-hydroxy-tetrahydrodipicolinate synthase</fullName>
        <shortName evidence="12">HTPA synthase</shortName>
        <ecNumber evidence="4 12">4.3.3.7</ecNumber>
    </recommendedName>
</protein>
<evidence type="ECO:0000256" key="3">
    <source>
        <dbReference type="ARBA" id="ARBA00007592"/>
    </source>
</evidence>
<evidence type="ECO:0000256" key="15">
    <source>
        <dbReference type="PIRSR" id="PIRSR001365-2"/>
    </source>
</evidence>
<dbReference type="Gene3D" id="3.20.20.70">
    <property type="entry name" value="Aldolase class I"/>
    <property type="match status" value="1"/>
</dbReference>
<dbReference type="RefSeq" id="WP_205128737.1">
    <property type="nucleotide sequence ID" value="NZ_CP020739.1"/>
</dbReference>
<evidence type="ECO:0000256" key="12">
    <source>
        <dbReference type="HAMAP-Rule" id="MF_00418"/>
    </source>
</evidence>
<dbReference type="PROSITE" id="PS00665">
    <property type="entry name" value="DHDPS_1"/>
    <property type="match status" value="1"/>
</dbReference>
<evidence type="ECO:0000256" key="10">
    <source>
        <dbReference type="ARBA" id="ARBA00023270"/>
    </source>
</evidence>
<evidence type="ECO:0000256" key="4">
    <source>
        <dbReference type="ARBA" id="ARBA00012086"/>
    </source>
</evidence>
<dbReference type="UniPathway" id="UPA00034">
    <property type="reaction ID" value="UER00017"/>
</dbReference>
<feature type="binding site" evidence="12 15">
    <location>
        <position position="205"/>
    </location>
    <ligand>
        <name>pyruvate</name>
        <dbReference type="ChEBI" id="CHEBI:15361"/>
    </ligand>
</feature>
<feature type="binding site" evidence="12 15">
    <location>
        <position position="47"/>
    </location>
    <ligand>
        <name>pyruvate</name>
        <dbReference type="ChEBI" id="CHEBI:15361"/>
    </ligand>
</feature>
<proteinExistence type="inferred from homology"/>
<keyword evidence="6 12" id="KW-0028">Amino-acid biosynthesis</keyword>
<dbReference type="Pfam" id="PF00701">
    <property type="entry name" value="DHDPS"/>
    <property type="match status" value="1"/>
</dbReference>
<evidence type="ECO:0000256" key="8">
    <source>
        <dbReference type="ARBA" id="ARBA00023154"/>
    </source>
</evidence>
<comment type="subcellular location">
    <subcellularLocation>
        <location evidence="12">Cytoplasm</location>
    </subcellularLocation>
</comment>
<keyword evidence="5 12" id="KW-0963">Cytoplasm</keyword>
<keyword evidence="8 12" id="KW-0457">Lysine biosynthesis</keyword>
<reference evidence="17 18" key="1">
    <citation type="submission" date="2017-01" db="EMBL/GenBank/DDBJ databases">
        <title>Whole-Genome Shotgun Sequencing of Two beta-Proteobacterial Species in Search of the Bulgecin Biosynthetic Cluster.</title>
        <authorList>
            <person name="Horsman M.E."/>
            <person name="Marous D.R."/>
            <person name="Li R."/>
            <person name="Oliver R.A."/>
            <person name="Byun B."/>
            <person name="Emrich S.J."/>
            <person name="Boggess B."/>
            <person name="Townsend C.A."/>
            <person name="Mobashery S."/>
        </authorList>
    </citation>
    <scope>NUCLEOTIDE SEQUENCE [LARGE SCALE GENOMIC DNA]</scope>
    <source>
        <strain evidence="17 18">ATCC 31433</strain>
    </source>
</reference>
<evidence type="ECO:0000313" key="18">
    <source>
        <dbReference type="Proteomes" id="UP000217994"/>
    </source>
</evidence>
<sequence>MNVVQGSLVALATPMSGAGQIDYEALAEIIEQHVAAGTAALVVAGTTGESATMSAQEQAHLVQHVVDRCRGRMPVVAGVGANSTHEAIELSQMARDAGASSGLSVVPYYVRPNQEGMRRHFETVAVATDFPQILYNIPSRTGADMHDATVVALAKDPRIVGIKDATSDLARAARLFEQLPPGFGCYSGDDATTLAYMLLGGHGTISVAANVAPRAMARLCSLALDGEVGAARALNAKLLPLYEALSIDTNPIPVKYMLARLGWMPDGIRLPLVPLAADKRARVDAILAELAQWCDDVADAGARSKRSAS</sequence>
<evidence type="ECO:0000256" key="7">
    <source>
        <dbReference type="ARBA" id="ARBA00022915"/>
    </source>
</evidence>
<keyword evidence="7 12" id="KW-0220">Diaminopimelate biosynthesis</keyword>
<comment type="subunit">
    <text evidence="12">Homotetramer; dimer of dimers.</text>
</comment>
<evidence type="ECO:0000256" key="14">
    <source>
        <dbReference type="PIRSR" id="PIRSR001365-1"/>
    </source>
</evidence>
<dbReference type="PROSITE" id="PS00666">
    <property type="entry name" value="DHDPS_2"/>
    <property type="match status" value="1"/>
</dbReference>
<dbReference type="AlphaFoldDB" id="A0A2A4FDV5"/>
<gene>
    <name evidence="12" type="primary">dapA</name>
    <name evidence="17" type="ORF">BZL54_18955</name>
</gene>
<dbReference type="HAMAP" id="MF_00418">
    <property type="entry name" value="DapA"/>
    <property type="match status" value="1"/>
</dbReference>
<dbReference type="GO" id="GO:0019877">
    <property type="term" value="P:diaminopimelate biosynthetic process"/>
    <property type="evidence" value="ECO:0007669"/>
    <property type="project" value="UniProtKB-UniRule"/>
</dbReference>
<feature type="site" description="L-lysine inhibitor binding" evidence="16">
    <location>
        <position position="108"/>
    </location>
</feature>
<dbReference type="PANTHER" id="PTHR12128">
    <property type="entry name" value="DIHYDRODIPICOLINATE SYNTHASE"/>
    <property type="match status" value="1"/>
</dbReference>
<dbReference type="Proteomes" id="UP000217994">
    <property type="component" value="Unassembled WGS sequence"/>
</dbReference>
<evidence type="ECO:0000256" key="13">
    <source>
        <dbReference type="PIRNR" id="PIRNR001365"/>
    </source>
</evidence>
<comment type="caution">
    <text evidence="17">The sequence shown here is derived from an EMBL/GenBank/DDBJ whole genome shotgun (WGS) entry which is preliminary data.</text>
</comment>
<dbReference type="EMBL" id="MTZU01000055">
    <property type="protein sequence ID" value="PCE30850.1"/>
    <property type="molecule type" value="Genomic_DNA"/>
</dbReference>
<keyword evidence="9 12" id="KW-0456">Lyase</keyword>
<feature type="site" description="Part of a proton relay during catalysis" evidence="12 16">
    <location>
        <position position="46"/>
    </location>
</feature>
<dbReference type="GO" id="GO:0005829">
    <property type="term" value="C:cytosol"/>
    <property type="evidence" value="ECO:0007669"/>
    <property type="project" value="TreeGrafter"/>
</dbReference>
<dbReference type="GO" id="GO:0008840">
    <property type="term" value="F:4-hydroxy-tetrahydrodipicolinate synthase activity"/>
    <property type="evidence" value="ECO:0007669"/>
    <property type="project" value="UniProtKB-UniRule"/>
</dbReference>
<dbReference type="PRINTS" id="PR00146">
    <property type="entry name" value="DHPICSNTHASE"/>
</dbReference>
<evidence type="ECO:0000256" key="6">
    <source>
        <dbReference type="ARBA" id="ARBA00022605"/>
    </source>
</evidence>
<feature type="active site" description="Schiff-base intermediate with substrate" evidence="12 14">
    <location>
        <position position="163"/>
    </location>
</feature>
<feature type="site" description="L-lysine inhibitor binding; via carbonyl oxygen" evidence="16">
    <location>
        <position position="51"/>
    </location>
</feature>
<name>A0A2A4FDV5_9BURK</name>
<feature type="site" description="L-lysine inhibitor binding" evidence="16">
    <location>
        <position position="86"/>
    </location>
</feature>
<dbReference type="PIRSF" id="PIRSF001365">
    <property type="entry name" value="DHDPS"/>
    <property type="match status" value="1"/>
</dbReference>
<dbReference type="EC" id="4.3.3.7" evidence="4 12"/>
<dbReference type="InterPro" id="IPR020625">
    <property type="entry name" value="Schiff_base-form_aldolases_AS"/>
</dbReference>
<feature type="site" description="Part of a proton relay during catalysis" evidence="12 16">
    <location>
        <position position="109"/>
    </location>
</feature>
<dbReference type="NCBIfam" id="TIGR00674">
    <property type="entry name" value="dapA"/>
    <property type="match status" value="1"/>
</dbReference>
<keyword evidence="10 12" id="KW-0704">Schiff base</keyword>
<accession>A0A2A4FDV5</accession>